<reference evidence="2 3" key="1">
    <citation type="submission" date="2020-07" db="EMBL/GenBank/DDBJ databases">
        <title>Sequencing the genomes of 1000 actinobacteria strains.</title>
        <authorList>
            <person name="Klenk H.-P."/>
        </authorList>
    </citation>
    <scope>NUCLEOTIDE SEQUENCE [LARGE SCALE GENOMIC DNA]</scope>
    <source>
        <strain evidence="2 3">DSM 103833</strain>
    </source>
</reference>
<feature type="transmembrane region" description="Helical" evidence="1">
    <location>
        <begin position="23"/>
        <end position="47"/>
    </location>
</feature>
<feature type="transmembrane region" description="Helical" evidence="1">
    <location>
        <begin position="86"/>
        <end position="113"/>
    </location>
</feature>
<comment type="caution">
    <text evidence="2">The sequence shown here is derived from an EMBL/GenBank/DDBJ whole genome shotgun (WGS) entry which is preliminary data.</text>
</comment>
<protein>
    <submittedName>
        <fullName evidence="2">Uncharacterized protein</fullName>
    </submittedName>
</protein>
<accession>A0A853C7B8</accession>
<evidence type="ECO:0000313" key="3">
    <source>
        <dbReference type="Proteomes" id="UP000530424"/>
    </source>
</evidence>
<evidence type="ECO:0000256" key="1">
    <source>
        <dbReference type="SAM" id="Phobius"/>
    </source>
</evidence>
<dbReference type="EMBL" id="JACCFP010000001">
    <property type="protein sequence ID" value="NYJ03129.1"/>
    <property type="molecule type" value="Genomic_DNA"/>
</dbReference>
<organism evidence="2 3">
    <name type="scientific">Nocardioides thalensis</name>
    <dbReference type="NCBI Taxonomy" id="1914755"/>
    <lineage>
        <taxon>Bacteria</taxon>
        <taxon>Bacillati</taxon>
        <taxon>Actinomycetota</taxon>
        <taxon>Actinomycetes</taxon>
        <taxon>Propionibacteriales</taxon>
        <taxon>Nocardioidaceae</taxon>
        <taxon>Nocardioides</taxon>
    </lineage>
</organism>
<keyword evidence="1" id="KW-0812">Transmembrane</keyword>
<sequence>MSQFPDPPYGAPYRPPDQGVSPWLGYLIGSLVVGPILAIGIPFLSLAVFASTAYDDDSAFTVAAIVGLVLPFLLPIPLLFKKATRPWGVGILIGVAVTLIVLGGLCAGFIYLLSQESY</sequence>
<evidence type="ECO:0000313" key="2">
    <source>
        <dbReference type="EMBL" id="NYJ03129.1"/>
    </source>
</evidence>
<gene>
    <name evidence="2" type="ORF">HNR19_003827</name>
</gene>
<keyword evidence="1" id="KW-1133">Transmembrane helix</keyword>
<dbReference type="AlphaFoldDB" id="A0A853C7B8"/>
<dbReference type="RefSeq" id="WP_179669413.1">
    <property type="nucleotide sequence ID" value="NZ_JACCFP010000001.1"/>
</dbReference>
<dbReference type="Proteomes" id="UP000530424">
    <property type="component" value="Unassembled WGS sequence"/>
</dbReference>
<feature type="transmembrane region" description="Helical" evidence="1">
    <location>
        <begin position="59"/>
        <end position="80"/>
    </location>
</feature>
<proteinExistence type="predicted"/>
<name>A0A853C7B8_9ACTN</name>
<keyword evidence="1" id="KW-0472">Membrane</keyword>
<keyword evidence="3" id="KW-1185">Reference proteome</keyword>